<dbReference type="AlphaFoldDB" id="A0A0F8Y2L8"/>
<organism evidence="1">
    <name type="scientific">marine sediment metagenome</name>
    <dbReference type="NCBI Taxonomy" id="412755"/>
    <lineage>
        <taxon>unclassified sequences</taxon>
        <taxon>metagenomes</taxon>
        <taxon>ecological metagenomes</taxon>
    </lineage>
</organism>
<reference evidence="1" key="1">
    <citation type="journal article" date="2015" name="Nature">
        <title>Complex archaea that bridge the gap between prokaryotes and eukaryotes.</title>
        <authorList>
            <person name="Spang A."/>
            <person name="Saw J.H."/>
            <person name="Jorgensen S.L."/>
            <person name="Zaremba-Niedzwiedzka K."/>
            <person name="Martijn J."/>
            <person name="Lind A.E."/>
            <person name="van Eijk R."/>
            <person name="Schleper C."/>
            <person name="Guy L."/>
            <person name="Ettema T.J."/>
        </authorList>
    </citation>
    <scope>NUCLEOTIDE SEQUENCE</scope>
</reference>
<feature type="non-terminal residue" evidence="1">
    <location>
        <position position="33"/>
    </location>
</feature>
<dbReference type="EMBL" id="LAZR01069076">
    <property type="protein sequence ID" value="KKK48409.1"/>
    <property type="molecule type" value="Genomic_DNA"/>
</dbReference>
<protein>
    <submittedName>
        <fullName evidence="1">Uncharacterized protein</fullName>
    </submittedName>
</protein>
<name>A0A0F8Y2L8_9ZZZZ</name>
<comment type="caution">
    <text evidence="1">The sequence shown here is derived from an EMBL/GenBank/DDBJ whole genome shotgun (WGS) entry which is preliminary data.</text>
</comment>
<evidence type="ECO:0000313" key="1">
    <source>
        <dbReference type="EMBL" id="KKK48409.1"/>
    </source>
</evidence>
<sequence>MATKFALNANGIRYRVKLVDCLTGTNRDVSDVT</sequence>
<gene>
    <name evidence="1" type="ORF">LCGC14_3145420</name>
</gene>
<accession>A0A0F8Y2L8</accession>
<proteinExistence type="predicted"/>